<evidence type="ECO:0000313" key="2">
    <source>
        <dbReference type="Proteomes" id="UP001157974"/>
    </source>
</evidence>
<protein>
    <submittedName>
        <fullName evidence="1">Uncharacterized protein</fullName>
    </submittedName>
</protein>
<reference evidence="1 2" key="1">
    <citation type="journal article" date="2023" name="Nat. Commun.">
        <title>Origin of minicircular mitochondrial genomes in red algae.</title>
        <authorList>
            <person name="Lee Y."/>
            <person name="Cho C.H."/>
            <person name="Lee Y.M."/>
            <person name="Park S.I."/>
            <person name="Yang J.H."/>
            <person name="West J.A."/>
            <person name="Bhattacharya D."/>
            <person name="Yoon H.S."/>
        </authorList>
    </citation>
    <scope>NUCLEOTIDE SEQUENCE [LARGE SCALE GENOMIC DNA]</scope>
    <source>
        <strain evidence="1 2">CCMP1338</strain>
        <tissue evidence="1">Whole cell</tissue>
    </source>
</reference>
<gene>
    <name evidence="1" type="ORF">NDN08_001101</name>
</gene>
<sequence>MKIRIEIEVGADELNEVSDLVSSLEKIVSKANGGGDGGGKGDPSSGDRVFKVEVREGSSECPARSGIRPRMTRIQDVESCLRTLDESLIGSTTEVIGWYLDEHPDGYVDLRDLLFSLLWDNREIEERLRGRGIPSRNLLKVVHQIRLPGQEDKMQLFKDVISTSLKGLKAPDEHSERSRLLSYGYSETIAEMVALDMAPASAAIKTITTLLKSPKTGRSGFELLDRTLYICGDKLHGVDIAELQGVLDVCGGGLPWQNKSREFAEDLIAKATSE</sequence>
<name>A0AAV8UU26_9RHOD</name>
<keyword evidence="2" id="KW-1185">Reference proteome</keyword>
<dbReference type="EMBL" id="JAMWBK010000005">
    <property type="protein sequence ID" value="KAJ8904583.1"/>
    <property type="molecule type" value="Genomic_DNA"/>
</dbReference>
<comment type="caution">
    <text evidence="1">The sequence shown here is derived from an EMBL/GenBank/DDBJ whole genome shotgun (WGS) entry which is preliminary data.</text>
</comment>
<evidence type="ECO:0000313" key="1">
    <source>
        <dbReference type="EMBL" id="KAJ8904583.1"/>
    </source>
</evidence>
<proteinExistence type="predicted"/>
<dbReference type="Proteomes" id="UP001157974">
    <property type="component" value="Unassembled WGS sequence"/>
</dbReference>
<organism evidence="1 2">
    <name type="scientific">Rhodosorus marinus</name>
    <dbReference type="NCBI Taxonomy" id="101924"/>
    <lineage>
        <taxon>Eukaryota</taxon>
        <taxon>Rhodophyta</taxon>
        <taxon>Stylonematophyceae</taxon>
        <taxon>Stylonematales</taxon>
        <taxon>Stylonemataceae</taxon>
        <taxon>Rhodosorus</taxon>
    </lineage>
</organism>
<dbReference type="AlphaFoldDB" id="A0AAV8UU26"/>
<accession>A0AAV8UU26</accession>